<dbReference type="SUPFAM" id="SSF54593">
    <property type="entry name" value="Glyoxalase/Bleomycin resistance protein/Dihydroxybiphenyl dioxygenase"/>
    <property type="match status" value="1"/>
</dbReference>
<dbReference type="RefSeq" id="WP_158202988.1">
    <property type="nucleotide sequence ID" value="NZ_WSZK01000006.1"/>
</dbReference>
<evidence type="ECO:0000313" key="3">
    <source>
        <dbReference type="Proteomes" id="UP000451471"/>
    </source>
</evidence>
<comment type="caution">
    <text evidence="2">The sequence shown here is derived from an EMBL/GenBank/DDBJ whole genome shotgun (WGS) entry which is preliminary data.</text>
</comment>
<dbReference type="InterPro" id="IPR029068">
    <property type="entry name" value="Glyas_Bleomycin-R_OHBP_Dase"/>
</dbReference>
<dbReference type="PROSITE" id="PS51819">
    <property type="entry name" value="VOC"/>
    <property type="match status" value="1"/>
</dbReference>
<evidence type="ECO:0000313" key="2">
    <source>
        <dbReference type="EMBL" id="MWG33253.1"/>
    </source>
</evidence>
<dbReference type="Gene3D" id="3.10.180.10">
    <property type="entry name" value="2,3-Dihydroxybiphenyl 1,2-Dioxygenase, domain 1"/>
    <property type="match status" value="1"/>
</dbReference>
<evidence type="ECO:0000259" key="1">
    <source>
        <dbReference type="PROSITE" id="PS51819"/>
    </source>
</evidence>
<accession>A0A6B0GKE0</accession>
<proteinExistence type="predicted"/>
<dbReference type="OrthoDB" id="358887at2157"/>
<dbReference type="PANTHER" id="PTHR36437:SF2">
    <property type="entry name" value="GLYOXALASE_BLEOMYCIN RESISTANCE PROTEIN_DIOXYGENASE"/>
    <property type="match status" value="1"/>
</dbReference>
<protein>
    <recommendedName>
        <fullName evidence="1">VOC domain-containing protein</fullName>
    </recommendedName>
</protein>
<dbReference type="AlphaFoldDB" id="A0A6B0GKE0"/>
<reference evidence="2 3" key="1">
    <citation type="submission" date="2019-12" db="EMBL/GenBank/DDBJ databases">
        <title>Halocatena pleomorpha gen. nov. sp. nov., an extremely halophilic archaeon of family Halobacteriaceae isolated from saltpan soil.</title>
        <authorList>
            <person name="Pal Y."/>
            <person name="Verma A."/>
            <person name="Krishnamurthi S."/>
            <person name="Kumar P."/>
        </authorList>
    </citation>
    <scope>NUCLEOTIDE SEQUENCE [LARGE SCALE GENOMIC DNA]</scope>
    <source>
        <strain evidence="2 3">JCM 16495</strain>
    </source>
</reference>
<dbReference type="Proteomes" id="UP000451471">
    <property type="component" value="Unassembled WGS sequence"/>
</dbReference>
<sequence length="108" mass="12107">MGRWLTVSPGEQELPQFSLMEPETDAQRERVGAQVPGYVAFVLGTDDCRAEYDRLREAGVAFHGEPEDNPWGVEVQFEDRYGNVFDLVEPREMDEAAMAALLDEATAN</sequence>
<dbReference type="PANTHER" id="PTHR36437">
    <property type="entry name" value="GLYOXALASE/BLEOMYCIN RESISTANCE PROTEIN/DIOXYGENASE"/>
    <property type="match status" value="1"/>
</dbReference>
<keyword evidence="3" id="KW-1185">Reference proteome</keyword>
<feature type="domain" description="VOC" evidence="1">
    <location>
        <begin position="1"/>
        <end position="90"/>
    </location>
</feature>
<gene>
    <name evidence="2" type="ORF">GQS65_01895</name>
</gene>
<dbReference type="InterPro" id="IPR004360">
    <property type="entry name" value="Glyas_Fos-R_dOase_dom"/>
</dbReference>
<dbReference type="Pfam" id="PF00903">
    <property type="entry name" value="Glyoxalase"/>
    <property type="match status" value="1"/>
</dbReference>
<dbReference type="InterPro" id="IPR037523">
    <property type="entry name" value="VOC_core"/>
</dbReference>
<organism evidence="2 3">
    <name type="scientific">Halomarina oriensis</name>
    <dbReference type="NCBI Taxonomy" id="671145"/>
    <lineage>
        <taxon>Archaea</taxon>
        <taxon>Methanobacteriati</taxon>
        <taxon>Methanobacteriota</taxon>
        <taxon>Stenosarchaea group</taxon>
        <taxon>Halobacteria</taxon>
        <taxon>Halobacteriales</taxon>
        <taxon>Natronomonadaceae</taxon>
        <taxon>Halomarina</taxon>
    </lineage>
</organism>
<name>A0A6B0GKE0_9EURY</name>
<dbReference type="EMBL" id="WSZK01000006">
    <property type="protein sequence ID" value="MWG33253.1"/>
    <property type="molecule type" value="Genomic_DNA"/>
</dbReference>